<dbReference type="Pfam" id="PF02754">
    <property type="entry name" value="CCG"/>
    <property type="match status" value="2"/>
</dbReference>
<comment type="caution">
    <text evidence="14">The sequence shown here is derived from an EMBL/GenBank/DDBJ whole genome shotgun (WGS) entry which is preliminary data.</text>
</comment>
<evidence type="ECO:0000256" key="5">
    <source>
        <dbReference type="ARBA" id="ARBA00022827"/>
    </source>
</evidence>
<keyword evidence="6" id="KW-0809">Transit peptide</keyword>
<dbReference type="PANTHER" id="PTHR11748">
    <property type="entry name" value="D-LACTATE DEHYDROGENASE"/>
    <property type="match status" value="1"/>
</dbReference>
<evidence type="ECO:0000259" key="12">
    <source>
        <dbReference type="PROSITE" id="PS51379"/>
    </source>
</evidence>
<dbReference type="InterPro" id="IPR016169">
    <property type="entry name" value="FAD-bd_PCMH_sub2"/>
</dbReference>
<proteinExistence type="inferred from homology"/>
<evidence type="ECO:0000256" key="11">
    <source>
        <dbReference type="SAM" id="MobiDB-lite"/>
    </source>
</evidence>
<evidence type="ECO:0000256" key="7">
    <source>
        <dbReference type="ARBA" id="ARBA00023002"/>
    </source>
</evidence>
<evidence type="ECO:0000259" key="13">
    <source>
        <dbReference type="PROSITE" id="PS51387"/>
    </source>
</evidence>
<keyword evidence="9" id="KW-0411">Iron-sulfur</keyword>
<evidence type="ECO:0000256" key="8">
    <source>
        <dbReference type="ARBA" id="ARBA00023004"/>
    </source>
</evidence>
<dbReference type="InterPro" id="IPR016166">
    <property type="entry name" value="FAD-bd_PCMH"/>
</dbReference>
<dbReference type="SUPFAM" id="SSF56176">
    <property type="entry name" value="FAD-binding/transporter-associated domain-like"/>
    <property type="match status" value="1"/>
</dbReference>
<dbReference type="Gene3D" id="3.30.465.10">
    <property type="match status" value="1"/>
</dbReference>
<dbReference type="GO" id="GO:0046872">
    <property type="term" value="F:metal ion binding"/>
    <property type="evidence" value="ECO:0007669"/>
    <property type="project" value="UniProtKB-KW"/>
</dbReference>
<evidence type="ECO:0000256" key="4">
    <source>
        <dbReference type="ARBA" id="ARBA00022723"/>
    </source>
</evidence>
<dbReference type="InterPro" id="IPR017896">
    <property type="entry name" value="4Fe4S_Fe-S-bd"/>
</dbReference>
<keyword evidence="8" id="KW-0408">Iron</keyword>
<feature type="region of interest" description="Disordered" evidence="11">
    <location>
        <begin position="977"/>
        <end position="1008"/>
    </location>
</feature>
<organism evidence="14 15">
    <name type="scientific">Ruicaihuangia caeni</name>
    <dbReference type="NCBI Taxonomy" id="3042517"/>
    <lineage>
        <taxon>Bacteria</taxon>
        <taxon>Bacillati</taxon>
        <taxon>Actinomycetota</taxon>
        <taxon>Actinomycetes</taxon>
        <taxon>Micrococcales</taxon>
        <taxon>Microbacteriaceae</taxon>
        <taxon>Ruicaihuangia</taxon>
    </lineage>
</organism>
<dbReference type="GO" id="GO:1903457">
    <property type="term" value="P:lactate catabolic process"/>
    <property type="evidence" value="ECO:0007669"/>
    <property type="project" value="TreeGrafter"/>
</dbReference>
<evidence type="ECO:0000256" key="3">
    <source>
        <dbReference type="ARBA" id="ARBA00022630"/>
    </source>
</evidence>
<dbReference type="InterPro" id="IPR004017">
    <property type="entry name" value="Cys_rich_dom"/>
</dbReference>
<dbReference type="RefSeq" id="WP_281488457.1">
    <property type="nucleotide sequence ID" value="NZ_JASATX010000002.1"/>
</dbReference>
<feature type="domain" description="FAD-binding PCMH-type" evidence="13">
    <location>
        <begin position="39"/>
        <end position="266"/>
    </location>
</feature>
<keyword evidence="3" id="KW-0285">Flavoprotein</keyword>
<dbReference type="PANTHER" id="PTHR11748:SF111">
    <property type="entry name" value="D-LACTATE DEHYDROGENASE, MITOCHONDRIAL-RELATED"/>
    <property type="match status" value="1"/>
</dbReference>
<dbReference type="PROSITE" id="PS00198">
    <property type="entry name" value="4FE4S_FER_1"/>
    <property type="match status" value="1"/>
</dbReference>
<dbReference type="GO" id="GO:0004458">
    <property type="term" value="F:D-lactate dehydrogenase (cytochrome) activity"/>
    <property type="evidence" value="ECO:0007669"/>
    <property type="project" value="UniProtKB-EC"/>
</dbReference>
<keyword evidence="7" id="KW-0560">Oxidoreductase</keyword>
<reference evidence="14 15" key="1">
    <citation type="submission" date="2023-04" db="EMBL/GenBank/DDBJ databases">
        <title>Klugiella caeni sp. nov. isolated from the sludge of biochemical tank.</title>
        <authorList>
            <person name="Geng K."/>
        </authorList>
    </citation>
    <scope>NUCLEOTIDE SEQUENCE [LARGE SCALE GENOMIC DNA]</scope>
    <source>
        <strain evidence="14 15">YN-L-19</strain>
    </source>
</reference>
<accession>A0AAW6T9G6</accession>
<dbReference type="InterPro" id="IPR016171">
    <property type="entry name" value="Vanillyl_alc_oxidase_C-sub2"/>
</dbReference>
<dbReference type="Proteomes" id="UP001321506">
    <property type="component" value="Unassembled WGS sequence"/>
</dbReference>
<dbReference type="Pfam" id="PF13183">
    <property type="entry name" value="Fer4_8"/>
    <property type="match status" value="1"/>
</dbReference>
<gene>
    <name evidence="14" type="ORF">QF206_06830</name>
</gene>
<dbReference type="InterPro" id="IPR004113">
    <property type="entry name" value="FAD-bd_oxidored_4_C"/>
</dbReference>
<evidence type="ECO:0000256" key="2">
    <source>
        <dbReference type="ARBA" id="ARBA00008000"/>
    </source>
</evidence>
<dbReference type="Pfam" id="PF01565">
    <property type="entry name" value="FAD_binding_4"/>
    <property type="match status" value="1"/>
</dbReference>
<dbReference type="Gene3D" id="1.10.1060.10">
    <property type="entry name" value="Alpha-helical ferredoxin"/>
    <property type="match status" value="1"/>
</dbReference>
<dbReference type="EMBL" id="JASATX010000002">
    <property type="protein sequence ID" value="MDI2098678.1"/>
    <property type="molecule type" value="Genomic_DNA"/>
</dbReference>
<name>A0AAW6T9G6_9MICO</name>
<dbReference type="GO" id="GO:0071949">
    <property type="term" value="F:FAD binding"/>
    <property type="evidence" value="ECO:0007669"/>
    <property type="project" value="InterPro"/>
</dbReference>
<evidence type="ECO:0000256" key="10">
    <source>
        <dbReference type="ARBA" id="ARBA00038897"/>
    </source>
</evidence>
<dbReference type="SUPFAM" id="SSF55103">
    <property type="entry name" value="FAD-linked oxidases, C-terminal domain"/>
    <property type="match status" value="1"/>
</dbReference>
<evidence type="ECO:0000313" key="15">
    <source>
        <dbReference type="Proteomes" id="UP001321506"/>
    </source>
</evidence>
<evidence type="ECO:0000313" key="14">
    <source>
        <dbReference type="EMBL" id="MDI2098678.1"/>
    </source>
</evidence>
<dbReference type="Pfam" id="PF02913">
    <property type="entry name" value="FAD-oxidase_C"/>
    <property type="match status" value="1"/>
</dbReference>
<dbReference type="InterPro" id="IPR006094">
    <property type="entry name" value="Oxid_FAD_bind_N"/>
</dbReference>
<dbReference type="InterPro" id="IPR017900">
    <property type="entry name" value="4Fe4S_Fe_S_CS"/>
</dbReference>
<dbReference type="InterPro" id="IPR009051">
    <property type="entry name" value="Helical_ferredxn"/>
</dbReference>
<dbReference type="PROSITE" id="PS51379">
    <property type="entry name" value="4FE4S_FER_2"/>
    <property type="match status" value="1"/>
</dbReference>
<dbReference type="Gene3D" id="3.30.70.2740">
    <property type="match status" value="1"/>
</dbReference>
<dbReference type="GO" id="GO:0051536">
    <property type="term" value="F:iron-sulfur cluster binding"/>
    <property type="evidence" value="ECO:0007669"/>
    <property type="project" value="UniProtKB-KW"/>
</dbReference>
<evidence type="ECO:0000256" key="9">
    <source>
        <dbReference type="ARBA" id="ARBA00023014"/>
    </source>
</evidence>
<feature type="compositionally biased region" description="Low complexity" evidence="11">
    <location>
        <begin position="977"/>
        <end position="988"/>
    </location>
</feature>
<comment type="cofactor">
    <cofactor evidence="1">
        <name>FAD</name>
        <dbReference type="ChEBI" id="CHEBI:57692"/>
    </cofactor>
</comment>
<dbReference type="Gene3D" id="3.30.43.10">
    <property type="entry name" value="Uridine Diphospho-n-acetylenolpyruvylglucosamine Reductase, domain 2"/>
    <property type="match status" value="1"/>
</dbReference>
<dbReference type="EC" id="1.1.2.4" evidence="10"/>
<dbReference type="AlphaFoldDB" id="A0AAW6T9G6"/>
<dbReference type="PROSITE" id="PS51387">
    <property type="entry name" value="FAD_PCMH"/>
    <property type="match status" value="1"/>
</dbReference>
<feature type="domain" description="4Fe-4S ferredoxin-type" evidence="12">
    <location>
        <begin position="532"/>
        <end position="561"/>
    </location>
</feature>
<evidence type="ECO:0000256" key="6">
    <source>
        <dbReference type="ARBA" id="ARBA00022946"/>
    </source>
</evidence>
<dbReference type="SUPFAM" id="SSF46548">
    <property type="entry name" value="alpha-helical ferredoxin"/>
    <property type="match status" value="1"/>
</dbReference>
<keyword evidence="4" id="KW-0479">Metal-binding</keyword>
<comment type="similarity">
    <text evidence="2">Belongs to the FAD-binding oxidoreductase/transferase type 4 family.</text>
</comment>
<keyword evidence="5" id="KW-0274">FAD</keyword>
<dbReference type="Gene3D" id="1.10.45.10">
    <property type="entry name" value="Vanillyl-alcohol Oxidase, Chain A, domain 4"/>
    <property type="match status" value="1"/>
</dbReference>
<evidence type="ECO:0000256" key="1">
    <source>
        <dbReference type="ARBA" id="ARBA00001974"/>
    </source>
</evidence>
<dbReference type="InterPro" id="IPR016164">
    <property type="entry name" value="FAD-linked_Oxase-like_C"/>
</dbReference>
<protein>
    <recommendedName>
        <fullName evidence="10">D-lactate dehydrogenase (cytochrome)</fullName>
        <ecNumber evidence="10">1.1.2.4</ecNumber>
    </recommendedName>
</protein>
<dbReference type="GO" id="GO:0008720">
    <property type="term" value="F:D-lactate dehydrogenase (NAD+) activity"/>
    <property type="evidence" value="ECO:0007669"/>
    <property type="project" value="TreeGrafter"/>
</dbReference>
<sequence>MTLAASDPALLDRLEAAAPGRVRSRATDRLALAHDASHYLLTPQAVVSASTIEEVARLLSEATADAPITFRSGGTSLSGQAVTDGVLIDTRRYFRRIEVLDEGRRVRVQPGATVRQANAWLARHGRKLGPDPASEAACTIGGVIANNSSGMACGIRDNAYRTLESATLVLPSGTVIDTSRPDADEQLREQEPELYRGLLGIRETLLGDRALAESVRTQFARKNTMGYGLNAFLDHETPAQMLAHVVVGSEGTLAFVAESTMRTIPLLPHAATGLLYFDDLESATSALPALIEAGFATIELLDAASLRVAQLDTLAEEGLRGFTVADHAALLVEFQAATDGELDALVAAGQPVLDALPLTVPARLTRDASARAALWHIRKGLYAAVAGSRPQGTTALLEDIAVPPEALARTCRELSVLFDRHGYRDSVIFGHAKDGNIHFMLTERFGDDEGLDRYLAFTDELVALVLAEGGTLKAEHGTGRMMAPFVREQFGDELYALMVELKRLCDPRGVLNPGVIITEHADAHVRDLKSALPVEEEVDRCVECGYCEPVCPSRDLTLTPRQRIVLRRELAAAEHRGDERLVRQLEREYEYDGEQTCAADGMCQTACPVAIDTGALVKRLRAERVGRLEQAAWSGAAHRWGGVARAGSAALTVADRMPEPLVTGASRAARSVLGAERVPEYRRPMPAGGPRRSALQAEKPVAVFFAACIGTMFGAEQGSDGERGMGSAGALIELCERAGVPVRVPDAIEGLCCGTPWRSKGFTRGFESMRKRVLDALFEATEGGALPVVCDASSCTEGLMAMIASDAAGPPVAEHPANDGAGGENSLAGGASGLNVVDAVSFVAEHVLPKLEATSPIASMVVHPTCSSHRLGTTASTVAIATRIADEVEVPADWGCCGFAGDRGLLHPELTAAATAPEAATVAAQDFEAYASSNRTCELGMTRATGRPYRHVLELLEESTRTVDARVDAATVATLSASATPSAAPDVAGDGVRPAQGPVRPIRTDRGR</sequence>
<keyword evidence="15" id="KW-1185">Reference proteome</keyword>
<dbReference type="InterPro" id="IPR016167">
    <property type="entry name" value="FAD-bd_PCMH_sub1"/>
</dbReference>
<dbReference type="InterPro" id="IPR036318">
    <property type="entry name" value="FAD-bd_PCMH-like_sf"/>
</dbReference>